<dbReference type="Proteomes" id="UP001500839">
    <property type="component" value="Unassembled WGS sequence"/>
</dbReference>
<dbReference type="Pfam" id="PF13649">
    <property type="entry name" value="Methyltransf_25"/>
    <property type="match status" value="1"/>
</dbReference>
<evidence type="ECO:0000313" key="3">
    <source>
        <dbReference type="EMBL" id="GAA4811955.1"/>
    </source>
</evidence>
<dbReference type="GO" id="GO:0008168">
    <property type="term" value="F:methyltransferase activity"/>
    <property type="evidence" value="ECO:0007669"/>
    <property type="project" value="UniProtKB-KW"/>
</dbReference>
<name>A0ABP9CIH8_9ACTN</name>
<dbReference type="PANTHER" id="PTHR43861">
    <property type="entry name" value="TRANS-ACONITATE 2-METHYLTRANSFERASE-RELATED"/>
    <property type="match status" value="1"/>
</dbReference>
<evidence type="ECO:0000313" key="4">
    <source>
        <dbReference type="Proteomes" id="UP001500839"/>
    </source>
</evidence>
<dbReference type="CDD" id="cd02440">
    <property type="entry name" value="AdoMet_MTases"/>
    <property type="match status" value="1"/>
</dbReference>
<dbReference type="InterPro" id="IPR029063">
    <property type="entry name" value="SAM-dependent_MTases_sf"/>
</dbReference>
<protein>
    <submittedName>
        <fullName evidence="3">Class I SAM-dependent methyltransferase</fullName>
    </submittedName>
</protein>
<dbReference type="GO" id="GO:0032259">
    <property type="term" value="P:methylation"/>
    <property type="evidence" value="ECO:0007669"/>
    <property type="project" value="UniProtKB-KW"/>
</dbReference>
<proteinExistence type="predicted"/>
<evidence type="ECO:0000256" key="1">
    <source>
        <dbReference type="ARBA" id="ARBA00022679"/>
    </source>
</evidence>
<dbReference type="InterPro" id="IPR041698">
    <property type="entry name" value="Methyltransf_25"/>
</dbReference>
<comment type="caution">
    <text evidence="3">The sequence shown here is derived from an EMBL/GenBank/DDBJ whole genome shotgun (WGS) entry which is preliminary data.</text>
</comment>
<organism evidence="3 4">
    <name type="scientific">Tomitella cavernea</name>
    <dbReference type="NCBI Taxonomy" id="1387982"/>
    <lineage>
        <taxon>Bacteria</taxon>
        <taxon>Bacillati</taxon>
        <taxon>Actinomycetota</taxon>
        <taxon>Actinomycetes</taxon>
        <taxon>Mycobacteriales</taxon>
        <taxon>Tomitella</taxon>
    </lineage>
</organism>
<dbReference type="Gene3D" id="3.40.50.150">
    <property type="entry name" value="Vaccinia Virus protein VP39"/>
    <property type="match status" value="1"/>
</dbReference>
<evidence type="ECO:0000259" key="2">
    <source>
        <dbReference type="Pfam" id="PF13649"/>
    </source>
</evidence>
<accession>A0ABP9CIH8</accession>
<keyword evidence="3" id="KW-0489">Methyltransferase</keyword>
<keyword evidence="4" id="KW-1185">Reference proteome</keyword>
<dbReference type="SUPFAM" id="SSF53335">
    <property type="entry name" value="S-adenosyl-L-methionine-dependent methyltransferases"/>
    <property type="match status" value="1"/>
</dbReference>
<keyword evidence="1" id="KW-0808">Transferase</keyword>
<dbReference type="EMBL" id="BAABKQ010000001">
    <property type="protein sequence ID" value="GAA4811955.1"/>
    <property type="molecule type" value="Genomic_DNA"/>
</dbReference>
<sequence length="249" mass="26879">MSSIEDFTAGRWIVGQKERYIREIQASVERQCAVPRSVGEEAVPVPDTRSAVHAVRTAYGARAQEYTELLGSMESMSLSDVAAINGWARHVDGAILDAGCGPGHLAKHLRDRGADVVGVDMVQEFVEPARARFAGVPFSVGRLEALPVDTDALTGLLAWYSVIHSPPSIVAEILTEFARCLRPGGSLLLGFFTGPRIEPFGHAVATAYIWPVDAMARLLRSSGFDVVDVQTREDPGVRPHAAITAEFRG</sequence>
<reference evidence="4" key="1">
    <citation type="journal article" date="2019" name="Int. J. Syst. Evol. Microbiol.">
        <title>The Global Catalogue of Microorganisms (GCM) 10K type strain sequencing project: providing services to taxonomists for standard genome sequencing and annotation.</title>
        <authorList>
            <consortium name="The Broad Institute Genomics Platform"/>
            <consortium name="The Broad Institute Genome Sequencing Center for Infectious Disease"/>
            <person name="Wu L."/>
            <person name="Ma J."/>
        </authorList>
    </citation>
    <scope>NUCLEOTIDE SEQUENCE [LARGE SCALE GENOMIC DNA]</scope>
    <source>
        <strain evidence="4">JCM 18542</strain>
    </source>
</reference>
<feature type="domain" description="Methyltransferase" evidence="2">
    <location>
        <begin position="95"/>
        <end position="185"/>
    </location>
</feature>
<gene>
    <name evidence="3" type="ORF">GCM10023353_15780</name>
</gene>